<evidence type="ECO:0000313" key="2">
    <source>
        <dbReference type="EMBL" id="KQL20354.1"/>
    </source>
</evidence>
<feature type="domain" description="Core" evidence="1">
    <location>
        <begin position="1"/>
        <end position="104"/>
    </location>
</feature>
<dbReference type="EMBL" id="LJIX01000006">
    <property type="protein sequence ID" value="KQL20354.1"/>
    <property type="molecule type" value="Genomic_DNA"/>
</dbReference>
<evidence type="ECO:0000313" key="3">
    <source>
        <dbReference type="Proteomes" id="UP000050996"/>
    </source>
</evidence>
<dbReference type="PATRIC" id="fig|1637975.4.peg.3622"/>
<dbReference type="AlphaFoldDB" id="A0A0Q3VI47"/>
<evidence type="ECO:0000259" key="1">
    <source>
        <dbReference type="Pfam" id="PF01521"/>
    </source>
</evidence>
<dbReference type="InterPro" id="IPR000361">
    <property type="entry name" value="ATAP_core_dom"/>
</dbReference>
<proteinExistence type="predicted"/>
<dbReference type="Pfam" id="PF01521">
    <property type="entry name" value="Fe-S_biosyn"/>
    <property type="match status" value="1"/>
</dbReference>
<dbReference type="Proteomes" id="UP000050996">
    <property type="component" value="Unassembled WGS sequence"/>
</dbReference>
<name>A0A0Q3VI47_9BACI</name>
<protein>
    <submittedName>
        <fullName evidence="2">Heme biosynthesis protein HemY</fullName>
    </submittedName>
</protein>
<comment type="caution">
    <text evidence="2">The sequence shown here is derived from an EMBL/GenBank/DDBJ whole genome shotgun (WGS) entry which is preliminary data.</text>
</comment>
<dbReference type="STRING" id="1637975.AN957_18370"/>
<sequence length="110" mass="12457">MEIIVTEEAANKIKAKIAGKNGCLKLKYDTEGCGCVVSGVSALWLVNELDDDDHEIKTNIGSIYIEKSKEVFFEETMTIDFSEKANCFQLKSPNQYLNPRMSLYDRKIVK</sequence>
<gene>
    <name evidence="2" type="ORF">AN957_18370</name>
</gene>
<dbReference type="InterPro" id="IPR035903">
    <property type="entry name" value="HesB-like_dom_sf"/>
</dbReference>
<organism evidence="2 3">
    <name type="scientific">Cytobacillus solani</name>
    <dbReference type="NCBI Taxonomy" id="1637975"/>
    <lineage>
        <taxon>Bacteria</taxon>
        <taxon>Bacillati</taxon>
        <taxon>Bacillota</taxon>
        <taxon>Bacilli</taxon>
        <taxon>Bacillales</taxon>
        <taxon>Bacillaceae</taxon>
        <taxon>Cytobacillus</taxon>
    </lineage>
</organism>
<reference evidence="2 3" key="1">
    <citation type="submission" date="2015-09" db="EMBL/GenBank/DDBJ databases">
        <title>Genome sequencing project for genomic taxonomy and phylogenomics of Bacillus-like bacteria.</title>
        <authorList>
            <person name="Liu B."/>
            <person name="Wang J."/>
            <person name="Zhu Y."/>
            <person name="Liu G."/>
            <person name="Chen Q."/>
            <person name="Chen Z."/>
            <person name="Lan J."/>
            <person name="Che J."/>
            <person name="Ge C."/>
            <person name="Shi H."/>
            <person name="Pan Z."/>
            <person name="Liu X."/>
        </authorList>
    </citation>
    <scope>NUCLEOTIDE SEQUENCE [LARGE SCALE GENOMIC DNA]</scope>
    <source>
        <strain evidence="2 3">FJAT-18043</strain>
    </source>
</reference>
<accession>A0A0Q3VI47</accession>
<dbReference type="Gene3D" id="2.60.300.12">
    <property type="entry name" value="HesB-like domain"/>
    <property type="match status" value="1"/>
</dbReference>
<keyword evidence="3" id="KW-1185">Reference proteome</keyword>
<dbReference type="SUPFAM" id="SSF89360">
    <property type="entry name" value="HesB-like domain"/>
    <property type="match status" value="1"/>
</dbReference>
<dbReference type="RefSeq" id="WP_053476891.1">
    <property type="nucleotide sequence ID" value="NZ_CP041305.1"/>
</dbReference>